<evidence type="ECO:0000256" key="2">
    <source>
        <dbReference type="ARBA" id="ARBA00022448"/>
    </source>
</evidence>
<keyword evidence="2 9" id="KW-0813">Transport</keyword>
<feature type="transmembrane region" description="Helical" evidence="9">
    <location>
        <begin position="107"/>
        <end position="124"/>
    </location>
</feature>
<evidence type="ECO:0000256" key="5">
    <source>
        <dbReference type="ARBA" id="ARBA00022989"/>
    </source>
</evidence>
<feature type="transmembrane region" description="Helical" evidence="9">
    <location>
        <begin position="21"/>
        <end position="44"/>
    </location>
</feature>
<comment type="subcellular location">
    <subcellularLocation>
        <location evidence="1 9">Cell membrane</location>
        <topology evidence="1 9">Multi-pass membrane protein</topology>
    </subcellularLocation>
</comment>
<evidence type="ECO:0000256" key="7">
    <source>
        <dbReference type="ARBA" id="ARBA00023136"/>
    </source>
</evidence>
<organism evidence="10 11">
    <name type="scientific">Cichlidogyrus casuarinus</name>
    <dbReference type="NCBI Taxonomy" id="1844966"/>
    <lineage>
        <taxon>Eukaryota</taxon>
        <taxon>Metazoa</taxon>
        <taxon>Spiralia</taxon>
        <taxon>Lophotrochozoa</taxon>
        <taxon>Platyhelminthes</taxon>
        <taxon>Monogenea</taxon>
        <taxon>Monopisthocotylea</taxon>
        <taxon>Dactylogyridea</taxon>
        <taxon>Ancyrocephalidae</taxon>
        <taxon>Cichlidogyrus</taxon>
    </lineage>
</organism>
<dbReference type="EMBL" id="JBJKFK010003215">
    <property type="protein sequence ID" value="KAL3310132.1"/>
    <property type="molecule type" value="Genomic_DNA"/>
</dbReference>
<evidence type="ECO:0000313" key="10">
    <source>
        <dbReference type="EMBL" id="KAL3310132.1"/>
    </source>
</evidence>
<sequence>MALGEVVKTLKDYMAPYRFGLIDITDSLNLMTVILLTIITGVVATNQYLLNRMSCYIPVHPSGGGKFNDYLNDYCWVRGTIPFRSDEILPTSATEWDLYDRTRRLNYYQWVPFVLALQTVFFYLPNLCWQYYCTSQTGGDLTALIELASKASIEARKTRKASVDRVAEFLEDLIDARRFIRSGVGKRIRHNDDVEKWSFAGLSFDMMYLCNKALIMLVSGLQLYLIQCFLGLNRPQTQLSQGVEESSWALRHTFGMVMLQYILSGREWPETLLFPRVAFCRVPGIRLVGGDNAYTAQCTLPINMLNEKVYIFLWFWIVFLLFACTLSLLYWLFRISLDPSRKQLIKRYLRVEQLKQGGHNLMTIDSDPKLEKFIEDYLRRDGLFLIRMMNNNAGKVFSSEVVRTLYLTWSARYDRRPKLYHSMTKSQEPVFTSV</sequence>
<dbReference type="PRINTS" id="PR01262">
    <property type="entry name" value="INNEXIN"/>
</dbReference>
<feature type="transmembrane region" description="Helical" evidence="9">
    <location>
        <begin position="213"/>
        <end position="232"/>
    </location>
</feature>
<comment type="similarity">
    <text evidence="9">Belongs to the pannexin family.</text>
</comment>
<dbReference type="PANTHER" id="PTHR11893">
    <property type="entry name" value="INNEXIN"/>
    <property type="match status" value="1"/>
</dbReference>
<dbReference type="AlphaFoldDB" id="A0ABD2PTA4"/>
<keyword evidence="3" id="KW-1003">Cell membrane</keyword>
<evidence type="ECO:0000256" key="6">
    <source>
        <dbReference type="ARBA" id="ARBA00023065"/>
    </source>
</evidence>
<dbReference type="PROSITE" id="PS51013">
    <property type="entry name" value="PANNEXIN"/>
    <property type="match status" value="1"/>
</dbReference>
<evidence type="ECO:0000256" key="1">
    <source>
        <dbReference type="ARBA" id="ARBA00004651"/>
    </source>
</evidence>
<reference evidence="10 11" key="1">
    <citation type="submission" date="2024-11" db="EMBL/GenBank/DDBJ databases">
        <title>Adaptive evolution of stress response genes in parasites aligns with host niche diversity.</title>
        <authorList>
            <person name="Hahn C."/>
            <person name="Resl P."/>
        </authorList>
    </citation>
    <scope>NUCLEOTIDE SEQUENCE [LARGE SCALE GENOMIC DNA]</scope>
    <source>
        <strain evidence="10">EGGRZ-B1_66</strain>
        <tissue evidence="10">Body</tissue>
    </source>
</reference>
<evidence type="ECO:0000313" key="11">
    <source>
        <dbReference type="Proteomes" id="UP001626550"/>
    </source>
</evidence>
<keyword evidence="5 9" id="KW-1133">Transmembrane helix</keyword>
<feature type="transmembrane region" description="Helical" evidence="9">
    <location>
        <begin position="309"/>
        <end position="333"/>
    </location>
</feature>
<evidence type="ECO:0000256" key="3">
    <source>
        <dbReference type="ARBA" id="ARBA00022475"/>
    </source>
</evidence>
<dbReference type="InterPro" id="IPR000990">
    <property type="entry name" value="Innexin"/>
</dbReference>
<dbReference type="GO" id="GO:0005921">
    <property type="term" value="C:gap junction"/>
    <property type="evidence" value="ECO:0007669"/>
    <property type="project" value="UniProtKB-UniRule"/>
</dbReference>
<comment type="function">
    <text evidence="9">Structural component of the gap junctions.</text>
</comment>
<gene>
    <name evidence="10" type="primary">INX2_10</name>
    <name evidence="9" type="synonym">inx</name>
    <name evidence="10" type="ORF">Ciccas_011306</name>
</gene>
<keyword evidence="11" id="KW-1185">Reference proteome</keyword>
<name>A0ABD2PTA4_9PLAT</name>
<keyword evidence="6 9" id="KW-0406">Ion transport</keyword>
<dbReference type="GO" id="GO:0005886">
    <property type="term" value="C:plasma membrane"/>
    <property type="evidence" value="ECO:0007669"/>
    <property type="project" value="UniProtKB-SubCell"/>
</dbReference>
<keyword evidence="7 9" id="KW-0472">Membrane</keyword>
<proteinExistence type="inferred from homology"/>
<dbReference type="GO" id="GO:0034220">
    <property type="term" value="P:monoatomic ion transmembrane transport"/>
    <property type="evidence" value="ECO:0007669"/>
    <property type="project" value="UniProtKB-KW"/>
</dbReference>
<comment type="caution">
    <text evidence="10">The sequence shown here is derived from an EMBL/GenBank/DDBJ whole genome shotgun (WGS) entry which is preliminary data.</text>
</comment>
<dbReference type="Pfam" id="PF00876">
    <property type="entry name" value="Innexin"/>
    <property type="match status" value="1"/>
</dbReference>
<dbReference type="Proteomes" id="UP001626550">
    <property type="component" value="Unassembled WGS sequence"/>
</dbReference>
<evidence type="ECO:0000256" key="4">
    <source>
        <dbReference type="ARBA" id="ARBA00022692"/>
    </source>
</evidence>
<accession>A0ABD2PTA4</accession>
<keyword evidence="4 9" id="KW-0812">Transmembrane</keyword>
<keyword evidence="8 9" id="KW-0407">Ion channel</keyword>
<evidence type="ECO:0000256" key="8">
    <source>
        <dbReference type="ARBA" id="ARBA00023303"/>
    </source>
</evidence>
<dbReference type="PANTHER" id="PTHR11893:SF36">
    <property type="entry name" value="INNEXIN-5"/>
    <property type="match status" value="1"/>
</dbReference>
<protein>
    <recommendedName>
        <fullName evidence="9">Innexin</fullName>
    </recommendedName>
</protein>
<evidence type="ECO:0000256" key="9">
    <source>
        <dbReference type="RuleBase" id="RU010713"/>
    </source>
</evidence>